<name>A0A835CXY7_APHGI</name>
<dbReference type="PANTHER" id="PTHR33861">
    <property type="entry name" value="PROTEIN CBG18333"/>
    <property type="match status" value="1"/>
</dbReference>
<proteinExistence type="predicted"/>
<dbReference type="GO" id="GO:0007141">
    <property type="term" value="P:male meiosis I"/>
    <property type="evidence" value="ECO:0007669"/>
    <property type="project" value="TreeGrafter"/>
</dbReference>
<evidence type="ECO:0000313" key="2">
    <source>
        <dbReference type="EMBL" id="KAF7997100.1"/>
    </source>
</evidence>
<evidence type="ECO:0000313" key="3">
    <source>
        <dbReference type="Proteomes" id="UP000639338"/>
    </source>
</evidence>
<evidence type="ECO:0000256" key="1">
    <source>
        <dbReference type="SAM" id="MobiDB-lite"/>
    </source>
</evidence>
<dbReference type="GO" id="GO:0005634">
    <property type="term" value="C:nucleus"/>
    <property type="evidence" value="ECO:0007669"/>
    <property type="project" value="TreeGrafter"/>
</dbReference>
<dbReference type="GO" id="GO:0007144">
    <property type="term" value="P:female meiosis I"/>
    <property type="evidence" value="ECO:0007669"/>
    <property type="project" value="TreeGrafter"/>
</dbReference>
<organism evidence="2 3">
    <name type="scientific">Aphidius gifuensis</name>
    <name type="common">Parasitoid wasp</name>
    <dbReference type="NCBI Taxonomy" id="684658"/>
    <lineage>
        <taxon>Eukaryota</taxon>
        <taxon>Metazoa</taxon>
        <taxon>Ecdysozoa</taxon>
        <taxon>Arthropoda</taxon>
        <taxon>Hexapoda</taxon>
        <taxon>Insecta</taxon>
        <taxon>Pterygota</taxon>
        <taxon>Neoptera</taxon>
        <taxon>Endopterygota</taxon>
        <taxon>Hymenoptera</taxon>
        <taxon>Apocrita</taxon>
        <taxon>Ichneumonoidea</taxon>
        <taxon>Braconidae</taxon>
        <taxon>Aphidiinae</taxon>
        <taxon>Aphidius</taxon>
    </lineage>
</organism>
<gene>
    <name evidence="2" type="ORF">HCN44_005377</name>
</gene>
<dbReference type="GO" id="GO:0048255">
    <property type="term" value="P:mRNA stabilization"/>
    <property type="evidence" value="ECO:0007669"/>
    <property type="project" value="TreeGrafter"/>
</dbReference>
<dbReference type="OrthoDB" id="26491at2759"/>
<dbReference type="GO" id="GO:0005737">
    <property type="term" value="C:cytoplasm"/>
    <property type="evidence" value="ECO:0007669"/>
    <property type="project" value="TreeGrafter"/>
</dbReference>
<reference evidence="2 3" key="1">
    <citation type="submission" date="2020-08" db="EMBL/GenBank/DDBJ databases">
        <title>Aphidius gifuensis genome sequencing and assembly.</title>
        <authorList>
            <person name="Du Z."/>
        </authorList>
    </citation>
    <scope>NUCLEOTIDE SEQUENCE [LARGE SCALE GENOMIC DNA]</scope>
    <source>
        <strain evidence="2">YNYX2018</strain>
        <tissue evidence="2">Adults</tissue>
    </source>
</reference>
<feature type="compositionally biased region" description="Polar residues" evidence="1">
    <location>
        <begin position="419"/>
        <end position="446"/>
    </location>
</feature>
<feature type="region of interest" description="Disordered" evidence="1">
    <location>
        <begin position="170"/>
        <end position="192"/>
    </location>
</feature>
<dbReference type="Proteomes" id="UP000639338">
    <property type="component" value="Unassembled WGS sequence"/>
</dbReference>
<dbReference type="Pfam" id="PF15189">
    <property type="entry name" value="MEIOC"/>
    <property type="match status" value="1"/>
</dbReference>
<feature type="compositionally biased region" description="Low complexity" evidence="1">
    <location>
        <begin position="179"/>
        <end position="189"/>
    </location>
</feature>
<sequence>MALSKVESGIDMFEAPGNNCITDNRCRDYDISGYDLRSRNSYHQDDDDSVDLNTTMINDLVAKILDDEPIINDDLYDNNYNSNSLYHNNNNGKYGDYQNYINNEQQYGYSKLNEIENQREFINMCGGINAMSINESIQLDKNSNGYNTLNKEQIDNHRLLNSNNINTRNYGSHQNGLLTTTTPPTTTTPSSANCSSTNIFNWPDNNNNQSSKYTNDIFGNYQQQTSSQNRHDLNYNIIGTNELSNNTNNIGQKISSSNYQSTPVINDSYNSLNNIQNYHRPGSAMTDQSADSGILSNSPLQHFSPIETTQQQSMHYQNNYQHNNFDDQYDCLNLKNIARHDNNQSRYLQQEQQQQQQYKIDKQIDQNFQCLMNRFINDYPMAEPVTPKMLSPQLKQQHQQNDTNKLTSQVPIPRAVISQHASTNQQRKYSNPQTTESTYQRFTSNNSDNIKRIQQNALLNAYQNGMKHRVVHSNNGYTIDPFDLAKEVVSFPNQHLAQLPRASVDNSVFNHLMMKQRQQQFNMTVPDVLFNSRMMQQANGSTVFSNGLPIIPVPISSIHSMSVLSTNIGLRNGVRSAKRAGPSSVLHLRLEQTFEQFKHLEKERKKCEAGLAAHFPGKRVTSANNIPVPRLQGNPSRADRLIIDHLREHARVITLIAKMEQLRSASMNERIHKAMEYWLEAIKFVQECRKKEITHATKRQKENPHCSPIHDDKDILALANSIYKLTKASRQARNAMFNAMQATLLHDPTIEKKIIEELVDPILPIVKGEEGETTILSTVGEIDNFTCST</sequence>
<feature type="region of interest" description="Disordered" evidence="1">
    <location>
        <begin position="282"/>
        <end position="301"/>
    </location>
</feature>
<comment type="caution">
    <text evidence="2">The sequence shown here is derived from an EMBL/GenBank/DDBJ whole genome shotgun (WGS) entry which is preliminary data.</text>
</comment>
<protein>
    <submittedName>
        <fullName evidence="2">Uncharacterized protein</fullName>
    </submittedName>
</protein>
<dbReference type="PANTHER" id="PTHR33861:SF5">
    <property type="entry name" value="GAMMA-TUBULIN COMPLEX COMPONENT"/>
    <property type="match status" value="1"/>
</dbReference>
<dbReference type="AlphaFoldDB" id="A0A835CXY7"/>
<feature type="region of interest" description="Disordered" evidence="1">
    <location>
        <begin position="417"/>
        <end position="446"/>
    </location>
</feature>
<accession>A0A835CXY7</accession>
<feature type="compositionally biased region" description="Polar residues" evidence="1">
    <location>
        <begin position="285"/>
        <end position="301"/>
    </location>
</feature>
<dbReference type="EMBL" id="JACMRX010000001">
    <property type="protein sequence ID" value="KAF7997100.1"/>
    <property type="molecule type" value="Genomic_DNA"/>
</dbReference>
<dbReference type="InterPro" id="IPR027963">
    <property type="entry name" value="MEIOC"/>
</dbReference>
<keyword evidence="3" id="KW-1185">Reference proteome</keyword>